<dbReference type="InterPro" id="IPR038051">
    <property type="entry name" value="XRCC4-like_N_sf"/>
</dbReference>
<dbReference type="OrthoDB" id="2155935at2759"/>
<evidence type="ECO:0000256" key="6">
    <source>
        <dbReference type="ARBA" id="ARBA00025747"/>
    </source>
</evidence>
<evidence type="ECO:0000256" key="2">
    <source>
        <dbReference type="ARBA" id="ARBA00022763"/>
    </source>
</evidence>
<dbReference type="Gene3D" id="1.10.287.450">
    <property type="entry name" value="Helix hairpin bin"/>
    <property type="match status" value="1"/>
</dbReference>
<evidence type="ECO:0000256" key="1">
    <source>
        <dbReference type="ARBA" id="ARBA00004123"/>
    </source>
</evidence>
<comment type="similarity">
    <text evidence="6">Belongs to the XRCC4-XLF family. XLF subfamily.</text>
</comment>
<dbReference type="CDD" id="cd22285">
    <property type="entry name" value="HD_XLF_N"/>
    <property type="match status" value="1"/>
</dbReference>
<dbReference type="Proteomes" id="UP000494040">
    <property type="component" value="Unassembled WGS sequence"/>
</dbReference>
<evidence type="ECO:0000313" key="10">
    <source>
        <dbReference type="Proteomes" id="UP000494040"/>
    </source>
</evidence>
<dbReference type="RefSeq" id="XP_014245958.1">
    <property type="nucleotide sequence ID" value="XM_014390472.2"/>
</dbReference>
<evidence type="ECO:0000313" key="9">
    <source>
        <dbReference type="EnsemblMetazoa" id="XP_014245958.1"/>
    </source>
</evidence>
<dbReference type="KEGG" id="clec:106664596"/>
<dbReference type="GO" id="GO:0045027">
    <property type="term" value="F:DNA end binding"/>
    <property type="evidence" value="ECO:0007669"/>
    <property type="project" value="TreeGrafter"/>
</dbReference>
<name>A0A8I6RGR3_CIMLE</name>
<reference evidence="9" key="1">
    <citation type="submission" date="2022-01" db="UniProtKB">
        <authorList>
            <consortium name="EnsemblMetazoa"/>
        </authorList>
    </citation>
    <scope>IDENTIFICATION</scope>
</reference>
<evidence type="ECO:0000256" key="4">
    <source>
        <dbReference type="ARBA" id="ARBA00023204"/>
    </source>
</evidence>
<dbReference type="GO" id="GO:0006303">
    <property type="term" value="P:double-strand break repair via nonhomologous end joining"/>
    <property type="evidence" value="ECO:0007669"/>
    <property type="project" value="TreeGrafter"/>
</dbReference>
<dbReference type="GeneID" id="106664596"/>
<feature type="domain" description="XLF-like N-terminal" evidence="8">
    <location>
        <begin position="8"/>
        <end position="104"/>
    </location>
</feature>
<comment type="subcellular location">
    <subcellularLocation>
        <location evidence="1">Nucleus</location>
    </subcellularLocation>
</comment>
<evidence type="ECO:0000256" key="7">
    <source>
        <dbReference type="ARBA" id="ARBA00044529"/>
    </source>
</evidence>
<dbReference type="OMA" id="MMVINEL"/>
<dbReference type="Pfam" id="PF09302">
    <property type="entry name" value="XLF"/>
    <property type="match status" value="1"/>
</dbReference>
<dbReference type="PANTHER" id="PTHR32235">
    <property type="entry name" value="NON-HOMOLOGOUS END-JOINING FACTOR 1"/>
    <property type="match status" value="1"/>
</dbReference>
<evidence type="ECO:0000256" key="5">
    <source>
        <dbReference type="ARBA" id="ARBA00023242"/>
    </source>
</evidence>
<organism evidence="9 10">
    <name type="scientific">Cimex lectularius</name>
    <name type="common">Bed bug</name>
    <name type="synonym">Acanthia lectularia</name>
    <dbReference type="NCBI Taxonomy" id="79782"/>
    <lineage>
        <taxon>Eukaryota</taxon>
        <taxon>Metazoa</taxon>
        <taxon>Ecdysozoa</taxon>
        <taxon>Arthropoda</taxon>
        <taxon>Hexapoda</taxon>
        <taxon>Insecta</taxon>
        <taxon>Pterygota</taxon>
        <taxon>Neoptera</taxon>
        <taxon>Paraneoptera</taxon>
        <taxon>Hemiptera</taxon>
        <taxon>Heteroptera</taxon>
        <taxon>Panheteroptera</taxon>
        <taxon>Cimicomorpha</taxon>
        <taxon>Cimicidae</taxon>
        <taxon>Cimex</taxon>
    </lineage>
</organism>
<dbReference type="Gene3D" id="2.170.210.10">
    <property type="entry name" value="DNA double-strand break repair and VJ recombination XRCC4, N-terminal"/>
    <property type="match status" value="1"/>
</dbReference>
<evidence type="ECO:0000256" key="3">
    <source>
        <dbReference type="ARBA" id="ARBA00023125"/>
    </source>
</evidence>
<keyword evidence="5" id="KW-0539">Nucleus</keyword>
<keyword evidence="2" id="KW-0227">DNA damage</keyword>
<keyword evidence="3" id="KW-0238">DNA-binding</keyword>
<dbReference type="PANTHER" id="PTHR32235:SF1">
    <property type="entry name" value="NON-HOMOLOGOUS END-JOINING FACTOR 1"/>
    <property type="match status" value="1"/>
</dbReference>
<keyword evidence="10" id="KW-1185">Reference proteome</keyword>
<keyword evidence="4" id="KW-0234">DNA repair</keyword>
<dbReference type="AlphaFoldDB" id="A0A8I6RGR3"/>
<dbReference type="EnsemblMetazoa" id="XM_014390472.2">
    <property type="protein sequence ID" value="XP_014245958.1"/>
    <property type="gene ID" value="LOC106664596"/>
</dbReference>
<dbReference type="GO" id="GO:0032807">
    <property type="term" value="C:DNA ligase IV complex"/>
    <property type="evidence" value="ECO:0007669"/>
    <property type="project" value="TreeGrafter"/>
</dbReference>
<accession>A0A8I6RGR3</accession>
<protein>
    <recommendedName>
        <fullName evidence="7">Non-homologous end-joining factor 1</fullName>
    </recommendedName>
</protein>
<dbReference type="InterPro" id="IPR015381">
    <property type="entry name" value="XLF-like_N"/>
</dbReference>
<sequence>MKQICVKNGQSYYIHSDLSDKKFSIDITDLKSIWRKILSEDSLLSEFKAVNPLVQSSDEKILESVSSMLSDSNSCDLKEEGSSLVLDVSKKIGPVKVKLKFLLDKGTMQDFFSGVMLPMVVLVNQLSEQQKVLCSMLKSKDLELKEYKMEGADISRRNVETDNFNESAFQTDSIESFKKKNSDSIVETKLEFNDNINKLFTETYRMIQKHKDTKIKEEPVFEEESTAHETGQSILDNLVTNYDEVWKDEKKRLVPIEKNCVANRIKKPRKNYFL</sequence>
<dbReference type="InterPro" id="IPR052287">
    <property type="entry name" value="NHEJ_factor"/>
</dbReference>
<proteinExistence type="inferred from homology"/>
<evidence type="ECO:0000259" key="8">
    <source>
        <dbReference type="Pfam" id="PF09302"/>
    </source>
</evidence>